<name>A0A8W8LDC0_MAGGI</name>
<dbReference type="AlphaFoldDB" id="A0A8W8LDC0"/>
<organism evidence="2 3">
    <name type="scientific">Magallana gigas</name>
    <name type="common">Pacific oyster</name>
    <name type="synonym">Crassostrea gigas</name>
    <dbReference type="NCBI Taxonomy" id="29159"/>
    <lineage>
        <taxon>Eukaryota</taxon>
        <taxon>Metazoa</taxon>
        <taxon>Spiralia</taxon>
        <taxon>Lophotrochozoa</taxon>
        <taxon>Mollusca</taxon>
        <taxon>Bivalvia</taxon>
        <taxon>Autobranchia</taxon>
        <taxon>Pteriomorphia</taxon>
        <taxon>Ostreida</taxon>
        <taxon>Ostreoidea</taxon>
        <taxon>Ostreidae</taxon>
        <taxon>Magallana</taxon>
    </lineage>
</organism>
<dbReference type="Proteomes" id="UP000005408">
    <property type="component" value="Unassembled WGS sequence"/>
</dbReference>
<keyword evidence="3" id="KW-1185">Reference proteome</keyword>
<dbReference type="EnsemblMetazoa" id="G27553.1">
    <property type="protein sequence ID" value="G27553.1:cds"/>
    <property type="gene ID" value="G27553"/>
</dbReference>
<feature type="region of interest" description="Disordered" evidence="1">
    <location>
        <begin position="1"/>
        <end position="22"/>
    </location>
</feature>
<proteinExistence type="predicted"/>
<evidence type="ECO:0000313" key="2">
    <source>
        <dbReference type="EnsemblMetazoa" id="G27553.1:cds"/>
    </source>
</evidence>
<accession>A0A8W8LDC0</accession>
<feature type="compositionally biased region" description="Basic and acidic residues" evidence="1">
    <location>
        <begin position="1"/>
        <end position="11"/>
    </location>
</feature>
<sequence>MKRERSSERKSKNSSKRHSINASTSDYANECQWYDLLLELHIKSTQQPSFVSFRHAWKEHMNDYYKLTSAINKSEERRELPTIPQSTQTIEWLARTSFRHRPVRLNVPQQRKHNVPQERKPRLLGDVVCSSLTPPLLCTEGATLVSMEDEDNTMKEIRCKSNRSHRNTLSHVNRNQFSPARCWSNIYSTWNRFKKQIQLFADRLLQVIDTI</sequence>
<evidence type="ECO:0000256" key="1">
    <source>
        <dbReference type="SAM" id="MobiDB-lite"/>
    </source>
</evidence>
<evidence type="ECO:0000313" key="3">
    <source>
        <dbReference type="Proteomes" id="UP000005408"/>
    </source>
</evidence>
<reference evidence="2" key="1">
    <citation type="submission" date="2022-08" db="UniProtKB">
        <authorList>
            <consortium name="EnsemblMetazoa"/>
        </authorList>
    </citation>
    <scope>IDENTIFICATION</scope>
    <source>
        <strain evidence="2">05x7-T-G4-1.051#20</strain>
    </source>
</reference>
<protein>
    <submittedName>
        <fullName evidence="2">Uncharacterized protein</fullName>
    </submittedName>
</protein>